<keyword evidence="3" id="KW-0853">WD repeat</keyword>
<evidence type="ECO:0000256" key="4">
    <source>
        <dbReference type="ARBA" id="ARBA00022737"/>
    </source>
</evidence>
<proteinExistence type="inferred from homology"/>
<dbReference type="GO" id="GO:0032040">
    <property type="term" value="C:small-subunit processome"/>
    <property type="evidence" value="ECO:0007669"/>
    <property type="project" value="TreeGrafter"/>
</dbReference>
<keyword evidence="2" id="KW-0698">rRNA processing</keyword>
<reference evidence="8 9" key="2">
    <citation type="submission" date="2018-11" db="EMBL/GenBank/DDBJ databases">
        <authorList>
            <consortium name="Pathogen Informatics"/>
        </authorList>
    </citation>
    <scope>NUCLEOTIDE SEQUENCE [LARGE SCALE GENOMIC DNA]</scope>
</reference>
<dbReference type="Gene3D" id="2.130.10.10">
    <property type="entry name" value="YVTN repeat-like/Quinoprotein amine dehydrogenase"/>
    <property type="match status" value="1"/>
</dbReference>
<dbReference type="InterPro" id="IPR015943">
    <property type="entry name" value="WD40/YVTN_repeat-like_dom_sf"/>
</dbReference>
<protein>
    <submittedName>
        <fullName evidence="10">WD_REPEATS_REGION domain-containing protein</fullName>
    </submittedName>
</protein>
<keyword evidence="5" id="KW-0539">Nucleus</keyword>
<name>A0A158RBN0_THECL</name>
<comment type="subcellular location">
    <subcellularLocation>
        <location evidence="1">Nucleus</location>
        <location evidence="1">Nucleolus</location>
    </subcellularLocation>
</comment>
<evidence type="ECO:0000313" key="9">
    <source>
        <dbReference type="Proteomes" id="UP000276776"/>
    </source>
</evidence>
<organism evidence="10">
    <name type="scientific">Thelazia callipaeda</name>
    <name type="common">Oriental eyeworm</name>
    <name type="synonym">Parasitic nematode</name>
    <dbReference type="NCBI Taxonomy" id="103827"/>
    <lineage>
        <taxon>Eukaryota</taxon>
        <taxon>Metazoa</taxon>
        <taxon>Ecdysozoa</taxon>
        <taxon>Nematoda</taxon>
        <taxon>Chromadorea</taxon>
        <taxon>Rhabditida</taxon>
        <taxon>Spirurina</taxon>
        <taxon>Spiruromorpha</taxon>
        <taxon>Thelazioidea</taxon>
        <taxon>Thelaziidae</taxon>
        <taxon>Thelazia</taxon>
    </lineage>
</organism>
<evidence type="ECO:0000256" key="2">
    <source>
        <dbReference type="ARBA" id="ARBA00022552"/>
    </source>
</evidence>
<dbReference type="InterPro" id="IPR045161">
    <property type="entry name" value="Utp18"/>
</dbReference>
<dbReference type="SMART" id="SM00320">
    <property type="entry name" value="WD40"/>
    <property type="match status" value="4"/>
</dbReference>
<dbReference type="InterPro" id="IPR001680">
    <property type="entry name" value="WD40_rpt"/>
</dbReference>
<keyword evidence="4" id="KW-0677">Repeat</keyword>
<accession>A0A158RBN0</accession>
<gene>
    <name evidence="8" type="ORF">TCLT_LOCUS5060</name>
</gene>
<keyword evidence="9" id="KW-1185">Reference proteome</keyword>
<evidence type="ECO:0000256" key="7">
    <source>
        <dbReference type="SAM" id="MobiDB-lite"/>
    </source>
</evidence>
<dbReference type="Proteomes" id="UP000276776">
    <property type="component" value="Unassembled WGS sequence"/>
</dbReference>
<evidence type="ECO:0000313" key="8">
    <source>
        <dbReference type="EMBL" id="VDN02263.1"/>
    </source>
</evidence>
<dbReference type="OrthoDB" id="1935146at2759"/>
<evidence type="ECO:0000313" key="10">
    <source>
        <dbReference type="WBParaSite" id="TCLT_0000507101-mRNA-1"/>
    </source>
</evidence>
<sequence length="513" mass="58297">MVHLKRTREDREKEDRLAKKLFGDKAGFPDSSVSSDDDGNEIYLETEKEVRKTPVWRDEDDEVEEPVVDVPLHRRKMHIRKSTDAKDQKITPKVLNSCIQLEYEQRLKKYFSRNSGLGPAWAQTSTGLFYKTYLKFPISVSSLFHFRDFILVKMKMQDTESDEDEVESILQEMTAVTRRCITKSSLLPKGVINVKRLNNITLGHRFGKQPIRILKFHPNRKLLMCGGENGLLGLFEIDLPETKESFLQSIRLKSFPITSAAFSTDGLKIVIGSRKKESLFCYDLLDGKLLQMRTPYVQVRMSYRNKVSEMTKSNAGYFSLSSDGKLIAVLARNEVHILTSMSSEYIGVLTAPTRIVSVQFSPNDSSAVYAFGENGQVFIWSIKMLKDQQTFYDEGCVKGTVIRIRIVNLYNMSDALMNSFPKPLKVFDNLTTSVDSLEFNFDSQILSLSSSVKNNAIRLAHVGSRTVYTNFPPRGIKVGKVTVTDFSPRSAFMAVGDDKGFVSLFRLSHFSTY</sequence>
<dbReference type="EMBL" id="UYYF01004318">
    <property type="protein sequence ID" value="VDN02263.1"/>
    <property type="molecule type" value="Genomic_DNA"/>
</dbReference>
<evidence type="ECO:0000256" key="5">
    <source>
        <dbReference type="ARBA" id="ARBA00023242"/>
    </source>
</evidence>
<dbReference type="GO" id="GO:0034388">
    <property type="term" value="C:Pwp2p-containing subcomplex of 90S preribosome"/>
    <property type="evidence" value="ECO:0007669"/>
    <property type="project" value="TreeGrafter"/>
</dbReference>
<dbReference type="PANTHER" id="PTHR18359:SF0">
    <property type="entry name" value="U3 SMALL NUCLEOLAR RNA-ASSOCIATED PROTEIN 18 HOMOLOG"/>
    <property type="match status" value="1"/>
</dbReference>
<dbReference type="GO" id="GO:0006364">
    <property type="term" value="P:rRNA processing"/>
    <property type="evidence" value="ECO:0007669"/>
    <property type="project" value="UniProtKB-KW"/>
</dbReference>
<dbReference type="PANTHER" id="PTHR18359">
    <property type="entry name" value="WD-REPEAT PROTEIN-RELATED"/>
    <property type="match status" value="1"/>
</dbReference>
<evidence type="ECO:0000256" key="6">
    <source>
        <dbReference type="ARBA" id="ARBA00025767"/>
    </source>
</evidence>
<comment type="similarity">
    <text evidence="6">Belongs to the WD repeat UTP18 family.</text>
</comment>
<feature type="region of interest" description="Disordered" evidence="7">
    <location>
        <begin position="24"/>
        <end position="44"/>
    </location>
</feature>
<evidence type="ECO:0000256" key="3">
    <source>
        <dbReference type="ARBA" id="ARBA00022574"/>
    </source>
</evidence>
<dbReference type="WBParaSite" id="TCLT_0000507101-mRNA-1">
    <property type="protein sequence ID" value="TCLT_0000507101-mRNA-1"/>
    <property type="gene ID" value="TCLT_0000507101"/>
</dbReference>
<dbReference type="AlphaFoldDB" id="A0A158RBN0"/>
<dbReference type="SUPFAM" id="SSF50978">
    <property type="entry name" value="WD40 repeat-like"/>
    <property type="match status" value="1"/>
</dbReference>
<dbReference type="STRING" id="103827.A0A158RBN0"/>
<reference evidence="10" key="1">
    <citation type="submission" date="2016-04" db="UniProtKB">
        <authorList>
            <consortium name="WormBaseParasite"/>
        </authorList>
    </citation>
    <scope>IDENTIFICATION</scope>
</reference>
<dbReference type="OMA" id="DAETIHM"/>
<dbReference type="InterPro" id="IPR036322">
    <property type="entry name" value="WD40_repeat_dom_sf"/>
</dbReference>
<evidence type="ECO:0000256" key="1">
    <source>
        <dbReference type="ARBA" id="ARBA00004604"/>
    </source>
</evidence>